<feature type="transmembrane region" description="Helical" evidence="6">
    <location>
        <begin position="131"/>
        <end position="152"/>
    </location>
</feature>
<dbReference type="PANTHER" id="PTHR40077:SF1">
    <property type="entry name" value="MEMBRANE PROTEIN"/>
    <property type="match status" value="1"/>
</dbReference>
<dbReference type="NCBIfam" id="TIGR03954">
    <property type="entry name" value="integ_memb_HG"/>
    <property type="match status" value="1"/>
</dbReference>
<dbReference type="RefSeq" id="WP_268234585.1">
    <property type="nucleotide sequence ID" value="NZ_BMHO01000001.1"/>
</dbReference>
<dbReference type="Proteomes" id="UP000633205">
    <property type="component" value="Unassembled WGS sequence"/>
</dbReference>
<feature type="transmembrane region" description="Helical" evidence="6">
    <location>
        <begin position="20"/>
        <end position="39"/>
    </location>
</feature>
<dbReference type="PANTHER" id="PTHR40077">
    <property type="entry name" value="MEMBRANE PROTEIN-RELATED"/>
    <property type="match status" value="1"/>
</dbReference>
<evidence type="ECO:0000256" key="1">
    <source>
        <dbReference type="ARBA" id="ARBA00004651"/>
    </source>
</evidence>
<reference evidence="8" key="1">
    <citation type="journal article" date="2014" name="Int. J. Syst. Evol. Microbiol.">
        <title>Complete genome sequence of Corynebacterium casei LMG S-19264T (=DSM 44701T), isolated from a smear-ripened cheese.</title>
        <authorList>
            <consortium name="US DOE Joint Genome Institute (JGI-PGF)"/>
            <person name="Walter F."/>
            <person name="Albersmeier A."/>
            <person name="Kalinowski J."/>
            <person name="Ruckert C."/>
        </authorList>
    </citation>
    <scope>NUCLEOTIDE SEQUENCE</scope>
    <source>
        <strain evidence="8">CGMCC 1.15152</strain>
    </source>
</reference>
<dbReference type="InterPro" id="IPR023845">
    <property type="entry name" value="DUF3817_TM"/>
</dbReference>
<comment type="subcellular location">
    <subcellularLocation>
        <location evidence="1">Cell membrane</location>
        <topology evidence="1">Multi-pass membrane protein</topology>
    </subcellularLocation>
</comment>
<keyword evidence="4 6" id="KW-1133">Transmembrane helix</keyword>
<protein>
    <submittedName>
        <fullName evidence="8">Membrane protein</fullName>
    </submittedName>
</protein>
<keyword evidence="2" id="KW-1003">Cell membrane</keyword>
<evidence type="ECO:0000256" key="5">
    <source>
        <dbReference type="ARBA" id="ARBA00023136"/>
    </source>
</evidence>
<proteinExistence type="predicted"/>
<sequence length="160" mass="17437">MSTPTEQTRITPRGLFRTFATAEMITWAGLITALILRAVDVGNFVPIAGGVHGFVFLSYSVTTIFVWVNQKWRPAVGITGLLLAIVPFATVPFDIAIDRRGLLAGGWRLARGGDEPRGFIEHVQAWVLRHLLVAIIGVVVLVAAVFVFLLWLGPPPIPRG</sequence>
<organism evidence="8 9">
    <name type="scientific">Microbacterium faecale</name>
    <dbReference type="NCBI Taxonomy" id="1804630"/>
    <lineage>
        <taxon>Bacteria</taxon>
        <taxon>Bacillati</taxon>
        <taxon>Actinomycetota</taxon>
        <taxon>Actinomycetes</taxon>
        <taxon>Micrococcales</taxon>
        <taxon>Microbacteriaceae</taxon>
        <taxon>Microbacterium</taxon>
    </lineage>
</organism>
<evidence type="ECO:0000313" key="9">
    <source>
        <dbReference type="Proteomes" id="UP000633205"/>
    </source>
</evidence>
<evidence type="ECO:0000259" key="7">
    <source>
        <dbReference type="Pfam" id="PF12823"/>
    </source>
</evidence>
<gene>
    <name evidence="8" type="ORF">GCM10010915_00380</name>
</gene>
<evidence type="ECO:0000256" key="2">
    <source>
        <dbReference type="ARBA" id="ARBA00022475"/>
    </source>
</evidence>
<dbReference type="EMBL" id="BMHO01000001">
    <property type="protein sequence ID" value="GGD24325.1"/>
    <property type="molecule type" value="Genomic_DNA"/>
</dbReference>
<keyword evidence="9" id="KW-1185">Reference proteome</keyword>
<dbReference type="Pfam" id="PF12823">
    <property type="entry name" value="DUF3817"/>
    <property type="match status" value="1"/>
</dbReference>
<keyword evidence="3 6" id="KW-0812">Transmembrane</keyword>
<feature type="transmembrane region" description="Helical" evidence="6">
    <location>
        <begin position="45"/>
        <end position="68"/>
    </location>
</feature>
<reference evidence="8" key="2">
    <citation type="submission" date="2020-09" db="EMBL/GenBank/DDBJ databases">
        <authorList>
            <person name="Sun Q."/>
            <person name="Zhou Y."/>
        </authorList>
    </citation>
    <scope>NUCLEOTIDE SEQUENCE</scope>
    <source>
        <strain evidence="8">CGMCC 1.15152</strain>
    </source>
</reference>
<name>A0A916Y061_9MICO</name>
<evidence type="ECO:0000256" key="6">
    <source>
        <dbReference type="SAM" id="Phobius"/>
    </source>
</evidence>
<feature type="domain" description="DUF3817" evidence="7">
    <location>
        <begin position="15"/>
        <end position="98"/>
    </location>
</feature>
<evidence type="ECO:0000256" key="3">
    <source>
        <dbReference type="ARBA" id="ARBA00022692"/>
    </source>
</evidence>
<feature type="transmembrane region" description="Helical" evidence="6">
    <location>
        <begin position="75"/>
        <end position="97"/>
    </location>
</feature>
<evidence type="ECO:0000256" key="4">
    <source>
        <dbReference type="ARBA" id="ARBA00022989"/>
    </source>
</evidence>
<evidence type="ECO:0000313" key="8">
    <source>
        <dbReference type="EMBL" id="GGD24325.1"/>
    </source>
</evidence>
<dbReference type="GO" id="GO:0005886">
    <property type="term" value="C:plasma membrane"/>
    <property type="evidence" value="ECO:0007669"/>
    <property type="project" value="UniProtKB-SubCell"/>
</dbReference>
<accession>A0A916Y061</accession>
<keyword evidence="5 6" id="KW-0472">Membrane</keyword>
<comment type="caution">
    <text evidence="8">The sequence shown here is derived from an EMBL/GenBank/DDBJ whole genome shotgun (WGS) entry which is preliminary data.</text>
</comment>
<dbReference type="AlphaFoldDB" id="A0A916Y061"/>